<dbReference type="InterPro" id="IPR025429">
    <property type="entry name" value="DUF4165"/>
</dbReference>
<dbReference type="Proteomes" id="UP000014909">
    <property type="component" value="Plasmid unnamed"/>
</dbReference>
<geneLocation type="plasmid" evidence="3">
    <name>unnamed</name>
</geneLocation>
<proteinExistence type="predicted"/>
<dbReference type="Pfam" id="PF13752">
    <property type="entry name" value="DUF4165"/>
    <property type="match status" value="1"/>
</dbReference>
<dbReference type="BioCyc" id="AMAC1300253:G12YX-3506-MONOMER"/>
<evidence type="ECO:0000313" key="3">
    <source>
        <dbReference type="EMBL" id="AGP79859.1"/>
    </source>
</evidence>
<gene>
    <name evidence="3" type="ORF">I633_22181</name>
</gene>
<keyword evidence="3" id="KW-0614">Plasmid</keyword>
<evidence type="ECO:0000256" key="1">
    <source>
        <dbReference type="SAM" id="SignalP"/>
    </source>
</evidence>
<name>S5AL15_9ALTE</name>
<sequence length="187" mass="20394">MNAERKIIQKRKSLTKGMVAGLLTCLSYGANAEIVGYQGNDINAQPVKASADKKFINADANLAIAVSTGLERIIRLTVTDSSDRDVFTRTTEIVGGTDRFSFENKQYYGKTIELNSLSDGEYRVTAEILDTAGNVVNTFVETMIKDTAPPVVAGVSIGKYGTTTNVFTLTANMLSLTLMHRMLDIQR</sequence>
<evidence type="ECO:0000313" key="4">
    <source>
        <dbReference type="Proteomes" id="UP000014909"/>
    </source>
</evidence>
<dbReference type="KEGG" id="amh:I633_22181"/>
<evidence type="ECO:0000259" key="2">
    <source>
        <dbReference type="Pfam" id="PF13752"/>
    </source>
</evidence>
<organism evidence="3 4">
    <name type="scientific">Alteromonas mediterranea 615</name>
    <dbReference type="NCBI Taxonomy" id="1300253"/>
    <lineage>
        <taxon>Bacteria</taxon>
        <taxon>Pseudomonadati</taxon>
        <taxon>Pseudomonadota</taxon>
        <taxon>Gammaproteobacteria</taxon>
        <taxon>Alteromonadales</taxon>
        <taxon>Alteromonadaceae</taxon>
        <taxon>Alteromonas/Salinimonas group</taxon>
        <taxon>Alteromonas</taxon>
    </lineage>
</organism>
<dbReference type="PATRIC" id="fig|1300253.3.peg.4622"/>
<dbReference type="Gene3D" id="2.60.40.10">
    <property type="entry name" value="Immunoglobulins"/>
    <property type="match status" value="1"/>
</dbReference>
<protein>
    <recommendedName>
        <fullName evidence="2">DUF4165 domain-containing protein</fullName>
    </recommendedName>
</protein>
<feature type="signal peptide" evidence="1">
    <location>
        <begin position="1"/>
        <end position="32"/>
    </location>
</feature>
<dbReference type="AlphaFoldDB" id="S5AL15"/>
<feature type="chain" id="PRO_5004535152" description="DUF4165 domain-containing protein" evidence="1">
    <location>
        <begin position="33"/>
        <end position="187"/>
    </location>
</feature>
<feature type="domain" description="DUF4165" evidence="2">
    <location>
        <begin position="30"/>
        <end position="143"/>
    </location>
</feature>
<accession>S5AL15</accession>
<dbReference type="EMBL" id="CP004847">
    <property type="protein sequence ID" value="AGP79859.1"/>
    <property type="molecule type" value="Genomic_DNA"/>
</dbReference>
<dbReference type="HOGENOM" id="CLU_1444858_0_0_6"/>
<dbReference type="InterPro" id="IPR013783">
    <property type="entry name" value="Ig-like_fold"/>
</dbReference>
<keyword evidence="1" id="KW-0732">Signal</keyword>
<reference evidence="3 4" key="1">
    <citation type="journal article" date="2013" name="Genome Biol. Evol.">
        <title>Genomic Diversity of "Deep Ecotype" Alteromonas macleodii Isolates: Evidence for Pan-Mediterranean Clonal Frames.</title>
        <authorList>
            <person name="Lopez-Perez M."/>
            <person name="Gonzaga A."/>
            <person name="Rodriguez-Valera F."/>
        </authorList>
    </citation>
    <scope>NUCLEOTIDE SEQUENCE [LARGE SCALE GENOMIC DNA]</scope>
    <source>
        <strain evidence="4">'English Channel 615'</strain>
        <plasmid evidence="4">Plasmid</plasmid>
    </source>
</reference>